<dbReference type="GO" id="GO:0005829">
    <property type="term" value="C:cytosol"/>
    <property type="evidence" value="ECO:0007669"/>
    <property type="project" value="TreeGrafter"/>
</dbReference>
<dbReference type="NCBIfam" id="TIGR00179">
    <property type="entry name" value="murB"/>
    <property type="match status" value="1"/>
</dbReference>
<keyword evidence="12 16" id="KW-0560">Oxidoreductase</keyword>
<dbReference type="InterPro" id="IPR016167">
    <property type="entry name" value="FAD-bd_PCMH_sub1"/>
</dbReference>
<gene>
    <name evidence="16" type="primary">murB</name>
    <name evidence="18" type="ORF">COX60_00130</name>
</gene>
<evidence type="ECO:0000256" key="3">
    <source>
        <dbReference type="ARBA" id="ARBA00004496"/>
    </source>
</evidence>
<dbReference type="InterPro" id="IPR016169">
    <property type="entry name" value="FAD-bd_PCMH_sub2"/>
</dbReference>
<dbReference type="UniPathway" id="UPA00219"/>
<reference evidence="19" key="1">
    <citation type="submission" date="2017-09" db="EMBL/GenBank/DDBJ databases">
        <title>Depth-based differentiation of microbial function through sediment-hosted aquifers and enrichment of novel symbionts in the deep terrestrial subsurface.</title>
        <authorList>
            <person name="Probst A.J."/>
            <person name="Ladd B."/>
            <person name="Jarett J.K."/>
            <person name="Geller-Mcgrath D.E."/>
            <person name="Sieber C.M.K."/>
            <person name="Emerson J.B."/>
            <person name="Anantharaman K."/>
            <person name="Thomas B.C."/>
            <person name="Malmstrom R."/>
            <person name="Stieglmeier M."/>
            <person name="Klingl A."/>
            <person name="Woyke T."/>
            <person name="Ryan C.M."/>
            <person name="Banfield J.F."/>
        </authorList>
    </citation>
    <scope>NUCLEOTIDE SEQUENCE [LARGE SCALE GENOMIC DNA]</scope>
</reference>
<keyword evidence="14 16" id="KW-0961">Cell wall biogenesis/degradation</keyword>
<keyword evidence="5 16" id="KW-0963">Cytoplasm</keyword>
<evidence type="ECO:0000256" key="10">
    <source>
        <dbReference type="ARBA" id="ARBA00022960"/>
    </source>
</evidence>
<dbReference type="InterPro" id="IPR036318">
    <property type="entry name" value="FAD-bd_PCMH-like_sf"/>
</dbReference>
<dbReference type="Gene3D" id="3.30.43.10">
    <property type="entry name" value="Uridine Diphospho-n-acetylenolpyruvylglucosamine Reductase, domain 2"/>
    <property type="match status" value="1"/>
</dbReference>
<dbReference type="Pfam" id="PF02873">
    <property type="entry name" value="MurB_C"/>
    <property type="match status" value="1"/>
</dbReference>
<sequence>MQNTNIQQNISLAPYTTFKVGGMAKYFCEVNNIDDLKEALDFARKKKINYFILAGGSNLIVSDKGYNGLIIKPKFQNCQIEGNKIKVGASFVLDKLVNLANDKGLKGLEWAGGLPGTVGGAVRGNAGAFKGEIRNCVSKVRCSNLESRGLKEKIRNNKQCQFGYRESVFKHNHEIILEVILQMQKGDPKLLKEKSQFTRYYRKEKHPINFPCVGSIFKNIPTDTTTPGVVIRFKDVVKDDPFSVIPTAAVIDRAGLKGYQIGGAQISPKHTNYIINLGNAKVQEIIQVIEHEVKTIKEKFNIDLEVEPQLLGFDKKYDWESN</sequence>
<keyword evidence="13 16" id="KW-0131">Cell cycle</keyword>
<dbReference type="SUPFAM" id="SSF56194">
    <property type="entry name" value="Uridine diphospho-N-Acetylenolpyruvylglucosamine reductase, MurB, C-terminal domain"/>
    <property type="match status" value="1"/>
</dbReference>
<dbReference type="Proteomes" id="UP000230137">
    <property type="component" value="Unassembled WGS sequence"/>
</dbReference>
<evidence type="ECO:0000256" key="1">
    <source>
        <dbReference type="ARBA" id="ARBA00001974"/>
    </source>
</evidence>
<comment type="similarity">
    <text evidence="16">Belongs to the MurB family.</text>
</comment>
<feature type="active site" description="Proton donor" evidence="16">
    <location>
        <position position="215"/>
    </location>
</feature>
<dbReference type="GO" id="GO:0071555">
    <property type="term" value="P:cell wall organization"/>
    <property type="evidence" value="ECO:0007669"/>
    <property type="project" value="UniProtKB-KW"/>
</dbReference>
<evidence type="ECO:0000256" key="16">
    <source>
        <dbReference type="HAMAP-Rule" id="MF_00037"/>
    </source>
</evidence>
<feature type="domain" description="FAD-binding PCMH-type" evidence="17">
    <location>
        <begin position="19"/>
        <end position="186"/>
    </location>
</feature>
<dbReference type="GO" id="GO:0008762">
    <property type="term" value="F:UDP-N-acetylmuramate dehydrogenase activity"/>
    <property type="evidence" value="ECO:0007669"/>
    <property type="project" value="UniProtKB-UniRule"/>
</dbReference>
<dbReference type="InterPro" id="IPR011601">
    <property type="entry name" value="MurB_C"/>
</dbReference>
<comment type="pathway">
    <text evidence="4 16">Cell wall biogenesis; peptidoglycan biosynthesis.</text>
</comment>
<comment type="function">
    <text evidence="2 16">Cell wall formation.</text>
</comment>
<protein>
    <recommendedName>
        <fullName evidence="16">UDP-N-acetylenolpyruvoylglucosamine reductase</fullName>
        <ecNumber evidence="16">1.3.1.98</ecNumber>
    </recommendedName>
    <alternativeName>
        <fullName evidence="16">UDP-N-acetylmuramate dehydrogenase</fullName>
    </alternativeName>
</protein>
<name>A0A2M7W4Z2_9BACT</name>
<feature type="active site" evidence="16">
    <location>
        <position position="307"/>
    </location>
</feature>
<dbReference type="AlphaFoldDB" id="A0A2M7W4Z2"/>
<evidence type="ECO:0000256" key="12">
    <source>
        <dbReference type="ARBA" id="ARBA00023002"/>
    </source>
</evidence>
<keyword evidence="9 16" id="KW-0521">NADP</keyword>
<dbReference type="SUPFAM" id="SSF56176">
    <property type="entry name" value="FAD-binding/transporter-associated domain-like"/>
    <property type="match status" value="1"/>
</dbReference>
<keyword evidence="6 16" id="KW-0132">Cell division</keyword>
<dbReference type="PROSITE" id="PS51387">
    <property type="entry name" value="FAD_PCMH"/>
    <property type="match status" value="1"/>
</dbReference>
<evidence type="ECO:0000256" key="2">
    <source>
        <dbReference type="ARBA" id="ARBA00003921"/>
    </source>
</evidence>
<organism evidence="18 19">
    <name type="scientific">Candidatus Berkelbacteria bacterium CG_4_10_14_0_2_um_filter_35_9_33_12</name>
    <dbReference type="NCBI Taxonomy" id="1974499"/>
    <lineage>
        <taxon>Bacteria</taxon>
        <taxon>Candidatus Berkelbacteria</taxon>
    </lineage>
</organism>
<dbReference type="InterPro" id="IPR016166">
    <property type="entry name" value="FAD-bd_PCMH"/>
</dbReference>
<dbReference type="NCBIfam" id="NF010480">
    <property type="entry name" value="PRK13905.1"/>
    <property type="match status" value="1"/>
</dbReference>
<evidence type="ECO:0000256" key="8">
    <source>
        <dbReference type="ARBA" id="ARBA00022827"/>
    </source>
</evidence>
<dbReference type="EMBL" id="PFQF01000003">
    <property type="protein sequence ID" value="PJA21010.1"/>
    <property type="molecule type" value="Genomic_DNA"/>
</dbReference>
<evidence type="ECO:0000259" key="17">
    <source>
        <dbReference type="PROSITE" id="PS51387"/>
    </source>
</evidence>
<comment type="subcellular location">
    <subcellularLocation>
        <location evidence="3 16">Cytoplasm</location>
    </subcellularLocation>
</comment>
<dbReference type="GO" id="GO:0008360">
    <property type="term" value="P:regulation of cell shape"/>
    <property type="evidence" value="ECO:0007669"/>
    <property type="project" value="UniProtKB-KW"/>
</dbReference>
<evidence type="ECO:0000256" key="11">
    <source>
        <dbReference type="ARBA" id="ARBA00022984"/>
    </source>
</evidence>
<evidence type="ECO:0000256" key="6">
    <source>
        <dbReference type="ARBA" id="ARBA00022618"/>
    </source>
</evidence>
<comment type="cofactor">
    <cofactor evidence="1 16">
        <name>FAD</name>
        <dbReference type="ChEBI" id="CHEBI:57692"/>
    </cofactor>
</comment>
<dbReference type="Pfam" id="PF01565">
    <property type="entry name" value="FAD_binding_4"/>
    <property type="match status" value="1"/>
</dbReference>
<evidence type="ECO:0000256" key="13">
    <source>
        <dbReference type="ARBA" id="ARBA00023306"/>
    </source>
</evidence>
<dbReference type="PANTHER" id="PTHR21071:SF4">
    <property type="entry name" value="UDP-N-ACETYLENOLPYRUVOYLGLUCOSAMINE REDUCTASE"/>
    <property type="match status" value="1"/>
</dbReference>
<evidence type="ECO:0000256" key="9">
    <source>
        <dbReference type="ARBA" id="ARBA00022857"/>
    </source>
</evidence>
<evidence type="ECO:0000313" key="19">
    <source>
        <dbReference type="Proteomes" id="UP000230137"/>
    </source>
</evidence>
<evidence type="ECO:0000256" key="15">
    <source>
        <dbReference type="ARBA" id="ARBA00048914"/>
    </source>
</evidence>
<keyword evidence="7 16" id="KW-0285">Flavoprotein</keyword>
<comment type="caution">
    <text evidence="18">The sequence shown here is derived from an EMBL/GenBank/DDBJ whole genome shotgun (WGS) entry which is preliminary data.</text>
</comment>
<evidence type="ECO:0000256" key="4">
    <source>
        <dbReference type="ARBA" id="ARBA00004752"/>
    </source>
</evidence>
<dbReference type="PANTHER" id="PTHR21071">
    <property type="entry name" value="UDP-N-ACETYLENOLPYRUVOYLGLUCOSAMINE REDUCTASE"/>
    <property type="match status" value="1"/>
</dbReference>
<dbReference type="GO" id="GO:0051301">
    <property type="term" value="P:cell division"/>
    <property type="evidence" value="ECO:0007669"/>
    <property type="project" value="UniProtKB-KW"/>
</dbReference>
<evidence type="ECO:0000256" key="7">
    <source>
        <dbReference type="ARBA" id="ARBA00022630"/>
    </source>
</evidence>
<dbReference type="Gene3D" id="3.30.465.10">
    <property type="match status" value="1"/>
</dbReference>
<dbReference type="Gene3D" id="3.90.78.10">
    <property type="entry name" value="UDP-N-acetylenolpyruvoylglucosamine reductase, C-terminal domain"/>
    <property type="match status" value="1"/>
</dbReference>
<proteinExistence type="inferred from homology"/>
<dbReference type="InterPro" id="IPR006094">
    <property type="entry name" value="Oxid_FAD_bind_N"/>
</dbReference>
<dbReference type="InterPro" id="IPR003170">
    <property type="entry name" value="MurB"/>
</dbReference>
<dbReference type="InterPro" id="IPR036635">
    <property type="entry name" value="MurB_C_sf"/>
</dbReference>
<dbReference type="GO" id="GO:0009252">
    <property type="term" value="P:peptidoglycan biosynthetic process"/>
    <property type="evidence" value="ECO:0007669"/>
    <property type="project" value="UniProtKB-UniRule"/>
</dbReference>
<evidence type="ECO:0000256" key="5">
    <source>
        <dbReference type="ARBA" id="ARBA00022490"/>
    </source>
</evidence>
<keyword evidence="10 16" id="KW-0133">Cell shape</keyword>
<comment type="catalytic activity">
    <reaction evidence="15 16">
        <text>UDP-N-acetyl-alpha-D-muramate + NADP(+) = UDP-N-acetyl-3-O-(1-carboxyvinyl)-alpha-D-glucosamine + NADPH + H(+)</text>
        <dbReference type="Rhea" id="RHEA:12248"/>
        <dbReference type="ChEBI" id="CHEBI:15378"/>
        <dbReference type="ChEBI" id="CHEBI:57783"/>
        <dbReference type="ChEBI" id="CHEBI:58349"/>
        <dbReference type="ChEBI" id="CHEBI:68483"/>
        <dbReference type="ChEBI" id="CHEBI:70757"/>
        <dbReference type="EC" id="1.3.1.98"/>
    </reaction>
</comment>
<dbReference type="GO" id="GO:0071949">
    <property type="term" value="F:FAD binding"/>
    <property type="evidence" value="ECO:0007669"/>
    <property type="project" value="InterPro"/>
</dbReference>
<keyword evidence="8 16" id="KW-0274">FAD</keyword>
<dbReference type="HAMAP" id="MF_00037">
    <property type="entry name" value="MurB"/>
    <property type="match status" value="1"/>
</dbReference>
<evidence type="ECO:0000256" key="14">
    <source>
        <dbReference type="ARBA" id="ARBA00023316"/>
    </source>
</evidence>
<dbReference type="EC" id="1.3.1.98" evidence="16"/>
<keyword evidence="11 16" id="KW-0573">Peptidoglycan synthesis</keyword>
<feature type="active site" evidence="16">
    <location>
        <position position="165"/>
    </location>
</feature>
<evidence type="ECO:0000313" key="18">
    <source>
        <dbReference type="EMBL" id="PJA21010.1"/>
    </source>
</evidence>
<accession>A0A2M7W4Z2</accession>